<accession>A0A432P540</accession>
<name>A0A432P540_9HYPH</name>
<gene>
    <name evidence="1" type="ORF">EFR84_08830</name>
</gene>
<dbReference type="EMBL" id="RJTJ01000006">
    <property type="protein sequence ID" value="RUM07574.1"/>
    <property type="molecule type" value="Genomic_DNA"/>
</dbReference>
<reference evidence="1 2" key="1">
    <citation type="submission" date="2018-11" db="EMBL/GenBank/DDBJ databases">
        <title>Rhizobium chutanense sp. nov., isolated from root nodules of Phaseolus vulgaris in China.</title>
        <authorList>
            <person name="Huo Y."/>
        </authorList>
    </citation>
    <scope>NUCLEOTIDE SEQUENCE [LARGE SCALE GENOMIC DNA]</scope>
    <source>
        <strain evidence="1 2">C16</strain>
    </source>
</reference>
<protein>
    <submittedName>
        <fullName evidence="1">Uncharacterized protein</fullName>
    </submittedName>
</protein>
<proteinExistence type="predicted"/>
<dbReference type="Proteomes" id="UP000278081">
    <property type="component" value="Unassembled WGS sequence"/>
</dbReference>
<sequence length="61" mass="6703">MMPKVKRLRSPAACFLDRELSSIENAGILNRSSLRSAVSGGFALPGRNEKSRRKGGIFVIR</sequence>
<evidence type="ECO:0000313" key="1">
    <source>
        <dbReference type="EMBL" id="RUM07574.1"/>
    </source>
</evidence>
<evidence type="ECO:0000313" key="2">
    <source>
        <dbReference type="Proteomes" id="UP000278081"/>
    </source>
</evidence>
<organism evidence="1 2">
    <name type="scientific">Rhizobium chutanense</name>
    <dbReference type="NCBI Taxonomy" id="2035448"/>
    <lineage>
        <taxon>Bacteria</taxon>
        <taxon>Pseudomonadati</taxon>
        <taxon>Pseudomonadota</taxon>
        <taxon>Alphaproteobacteria</taxon>
        <taxon>Hyphomicrobiales</taxon>
        <taxon>Rhizobiaceae</taxon>
        <taxon>Rhizobium/Agrobacterium group</taxon>
        <taxon>Rhizobium</taxon>
    </lineage>
</organism>
<dbReference type="AlphaFoldDB" id="A0A432P540"/>
<comment type="caution">
    <text evidence="1">The sequence shown here is derived from an EMBL/GenBank/DDBJ whole genome shotgun (WGS) entry which is preliminary data.</text>
</comment>